<name>A0A077RRP4_WHEAT</name>
<dbReference type="AlphaFoldDB" id="A0A077RRP4"/>
<accession>A0A077RRP4</accession>
<keyword evidence="1" id="KW-0479">Metal-binding</keyword>
<evidence type="ECO:0000256" key="1">
    <source>
        <dbReference type="ARBA" id="ARBA00022723"/>
    </source>
</evidence>
<dbReference type="PROSITE" id="PS51081">
    <property type="entry name" value="ZF_SIAH"/>
    <property type="match status" value="1"/>
</dbReference>
<dbReference type="PANTHER" id="PTHR10315">
    <property type="entry name" value="E3 UBIQUITIN PROTEIN LIGASE SIAH"/>
    <property type="match status" value="1"/>
</dbReference>
<dbReference type="GO" id="GO:0008270">
    <property type="term" value="F:zinc ion binding"/>
    <property type="evidence" value="ECO:0007669"/>
    <property type="project" value="UniProtKB-KW"/>
</dbReference>
<evidence type="ECO:0000259" key="5">
    <source>
        <dbReference type="PROSITE" id="PS51081"/>
    </source>
</evidence>
<dbReference type="EMBL" id="HG670306">
    <property type="protein sequence ID" value="CDM80404.1"/>
    <property type="molecule type" value="Genomic_DNA"/>
</dbReference>
<dbReference type="InterPro" id="IPR013010">
    <property type="entry name" value="Znf_SIAH"/>
</dbReference>
<protein>
    <recommendedName>
        <fullName evidence="5">SIAH-type domain-containing protein</fullName>
    </recommendedName>
</protein>
<dbReference type="PANTHER" id="PTHR10315:SF83">
    <property type="entry name" value="RING-TYPE E3 UBIQUITIN TRANSFERASE"/>
    <property type="match status" value="1"/>
</dbReference>
<dbReference type="Gramene" id="TraesARI3B03G01556820.1">
    <property type="protein sequence ID" value="TraesARI3B03G01556820.1.CDS1"/>
    <property type="gene ID" value="TraesARI3B03G01556820"/>
</dbReference>
<sequence>MFQCSVGHVVCWSCCEGLPEKKCGVCSGDVFERCHAMESVLDSVFVPCKHGCAKELAYYQQVEHERECPAGPCFFPVPGCGFSRPTAALQDHFTSLHKWPMKSFKYFVPFFLRVVRPGSHVLSCGDGLLFVLTVGPPVEPLGRAVSLVCVRPNALESLVGCSVCFLCFAGHYQVSSLDVETSSLADGLPAQCFCVLPKVAGDKTDDVVLWITMDTIFPIDDDELYEDDDDDDDRRQLSGR</sequence>
<evidence type="ECO:0000256" key="2">
    <source>
        <dbReference type="ARBA" id="ARBA00022771"/>
    </source>
</evidence>
<feature type="domain" description="SIAH-type" evidence="5">
    <location>
        <begin position="43"/>
        <end position="98"/>
    </location>
</feature>
<dbReference type="Gramene" id="TraesLAC3B03G01475000.1">
    <property type="protein sequence ID" value="TraesLAC3B03G01475000.1.CDS1"/>
    <property type="gene ID" value="TraesLAC3B03G01475000"/>
</dbReference>
<proteinExistence type="predicted"/>
<dbReference type="SUPFAM" id="SSF49599">
    <property type="entry name" value="TRAF domain-like"/>
    <property type="match status" value="1"/>
</dbReference>
<evidence type="ECO:0000256" key="3">
    <source>
        <dbReference type="ARBA" id="ARBA00022833"/>
    </source>
</evidence>
<dbReference type="Gene3D" id="3.30.40.10">
    <property type="entry name" value="Zinc/RING finger domain, C3HC4 (zinc finger)"/>
    <property type="match status" value="1"/>
</dbReference>
<dbReference type="HOGENOM" id="CLU_040603_4_0_1"/>
<keyword evidence="3" id="KW-0862">Zinc</keyword>
<gene>
    <name evidence="6" type="ORF">TRAES_3BF035200170CFD_c1</name>
</gene>
<dbReference type="Gramene" id="TraesNOR3B03G01564750.1">
    <property type="protein sequence ID" value="TraesNOR3B03G01564750.1.CDS1"/>
    <property type="gene ID" value="TraesNOR3B03G01564750"/>
</dbReference>
<organism evidence="6">
    <name type="scientific">Triticum aestivum</name>
    <name type="common">Wheat</name>
    <dbReference type="NCBI Taxonomy" id="4565"/>
    <lineage>
        <taxon>Eukaryota</taxon>
        <taxon>Viridiplantae</taxon>
        <taxon>Streptophyta</taxon>
        <taxon>Embryophyta</taxon>
        <taxon>Tracheophyta</taxon>
        <taxon>Spermatophyta</taxon>
        <taxon>Magnoliopsida</taxon>
        <taxon>Liliopsida</taxon>
        <taxon>Poales</taxon>
        <taxon>Poaceae</taxon>
        <taxon>BOP clade</taxon>
        <taxon>Pooideae</taxon>
        <taxon>Triticodae</taxon>
        <taxon>Triticeae</taxon>
        <taxon>Triticinae</taxon>
        <taxon>Triticum</taxon>
    </lineage>
</organism>
<dbReference type="InterPro" id="IPR052088">
    <property type="entry name" value="E3_ubiquitin-ligase_SINA"/>
</dbReference>
<dbReference type="Gramene" id="TraesJAG3B03G01552140.1">
    <property type="protein sequence ID" value="TraesJAG3B03G01552140.1.CDS1"/>
    <property type="gene ID" value="TraesJAG3B03G01552140"/>
</dbReference>
<keyword evidence="2 4" id="KW-0863">Zinc-finger</keyword>
<dbReference type="ExpressionAtlas" id="A0A077RRP4">
    <property type="expression patterns" value="baseline"/>
</dbReference>
<evidence type="ECO:0000313" key="6">
    <source>
        <dbReference type="EMBL" id="CDM80404.1"/>
    </source>
</evidence>
<evidence type="ECO:0000256" key="4">
    <source>
        <dbReference type="PROSITE-ProRule" id="PRU00455"/>
    </source>
</evidence>
<dbReference type="InterPro" id="IPR013083">
    <property type="entry name" value="Znf_RING/FYVE/PHD"/>
</dbReference>
<reference evidence="6" key="1">
    <citation type="journal article" date="2014" name="Science">
        <title>Structural and functional partitioning of bread wheat chromosome 3B.</title>
        <authorList>
            <person name="Choulet F."/>
            <person name="Alberti A."/>
            <person name="Theil S."/>
            <person name="Glover N."/>
            <person name="Barbe V."/>
            <person name="Daron J."/>
            <person name="Pingault L."/>
            <person name="Sourdille P."/>
            <person name="Couloux A."/>
            <person name="Paux E."/>
            <person name="Leroy P."/>
            <person name="Mangenot S."/>
            <person name="Guilhot N."/>
            <person name="Le Gouis J."/>
            <person name="Balfourier F."/>
            <person name="Alaux M."/>
            <person name="Jamilloux V."/>
            <person name="Poulain J."/>
            <person name="Durand C."/>
            <person name="Bellec A."/>
            <person name="Gaspin C."/>
            <person name="Safar J."/>
            <person name="Dolezel J."/>
            <person name="Rogers J."/>
            <person name="Vandepoele K."/>
            <person name="Aury J.M."/>
            <person name="Mayer K."/>
            <person name="Berges H."/>
            <person name="Quesneville H."/>
            <person name="Wincker P."/>
            <person name="Feuillet C."/>
        </authorList>
    </citation>
    <scope>NUCLEOTIDE SEQUENCE</scope>
</reference>